<feature type="transmembrane region" description="Helical" evidence="7">
    <location>
        <begin position="151"/>
        <end position="172"/>
    </location>
</feature>
<feature type="transmembrane region" description="Helical" evidence="7">
    <location>
        <begin position="285"/>
        <end position="306"/>
    </location>
</feature>
<dbReference type="InterPro" id="IPR011527">
    <property type="entry name" value="ABC1_TM_dom"/>
</dbReference>
<evidence type="ECO:0000256" key="3">
    <source>
        <dbReference type="ARBA" id="ARBA00022741"/>
    </source>
</evidence>
<feature type="transmembrane region" description="Helical" evidence="7">
    <location>
        <begin position="178"/>
        <end position="195"/>
    </location>
</feature>
<dbReference type="EMBL" id="CP064030">
    <property type="protein sequence ID" value="QRN55856.1"/>
    <property type="molecule type" value="Genomic_DNA"/>
</dbReference>
<feature type="domain" description="ABC transporter" evidence="8">
    <location>
        <begin position="346"/>
        <end position="573"/>
    </location>
</feature>
<keyword evidence="4 10" id="KW-0067">ATP-binding</keyword>
<evidence type="ECO:0000259" key="9">
    <source>
        <dbReference type="PROSITE" id="PS50929"/>
    </source>
</evidence>
<feature type="transmembrane region" description="Helical" evidence="7">
    <location>
        <begin position="76"/>
        <end position="95"/>
    </location>
</feature>
<sequence>MNHSDESPRLGHQQWRGFFVTLKAVNLRHMSVYVMLSLGSALAGSIVAVLLVTLVQPGHALVLGGRIFDMPGSTDAHATVFAAVTMVFALLRWQAARLGASLSSRYGMELRRTVHARLMDAPLTSLADATSAEIANVLTYNVEIITQGFNALLQLLVAGVTAIVSLGFAFWLSPTLMLATPLLALFALAASRISSREQSRVSRQYVADMTRLFWMSEDFPRRLRHVRSFGREDAEKAAYNTISARLGQGYRRQLELIASGRLTFELLAAVGIAAIFMLACRLQGVNQATLIAVCVLLGRLLPYLLLTRQSFQQLRSAGPAFELWQQYVKLDASHTPPMTPQTACVSDSLHIKRVRLAPPLAAIDIRDLQLMPGKMMLIFGDSGIGKSSLIDVLGGMAVPDVFIARMEGRPMGFDEYRKLVGRGAYVSQGVRPWHRSVRECLLWANASATESTMLEALADVGLDKRLAESFDGLDTTLDSSSSRFSGGELQRLLLAQVILRQPFLALLDEATSALDAGSERSVLLAIKRRLPQSIMIVVSHRRSVAEIADHCLFLGDPGAMDQALMQKAHQGSA</sequence>
<organism evidence="10 11">
    <name type="scientific">Dyella caseinilytica</name>
    <dbReference type="NCBI Taxonomy" id="1849581"/>
    <lineage>
        <taxon>Bacteria</taxon>
        <taxon>Pseudomonadati</taxon>
        <taxon>Pseudomonadota</taxon>
        <taxon>Gammaproteobacteria</taxon>
        <taxon>Lysobacterales</taxon>
        <taxon>Rhodanobacteraceae</taxon>
        <taxon>Dyella</taxon>
    </lineage>
</organism>
<dbReference type="InterPro" id="IPR003593">
    <property type="entry name" value="AAA+_ATPase"/>
</dbReference>
<keyword evidence="11" id="KW-1185">Reference proteome</keyword>
<dbReference type="InterPro" id="IPR017871">
    <property type="entry name" value="ABC_transporter-like_CS"/>
</dbReference>
<dbReference type="InterPro" id="IPR003439">
    <property type="entry name" value="ABC_transporter-like_ATP-bd"/>
</dbReference>
<dbReference type="Proteomes" id="UP000663181">
    <property type="component" value="Chromosome"/>
</dbReference>
<keyword evidence="2 7" id="KW-0812">Transmembrane</keyword>
<dbReference type="Gene3D" id="1.20.1560.10">
    <property type="entry name" value="ABC transporter type 1, transmembrane domain"/>
    <property type="match status" value="1"/>
</dbReference>
<dbReference type="PROSITE" id="PS00211">
    <property type="entry name" value="ABC_TRANSPORTER_1"/>
    <property type="match status" value="1"/>
</dbReference>
<dbReference type="InterPro" id="IPR036640">
    <property type="entry name" value="ABC1_TM_sf"/>
</dbReference>
<evidence type="ECO:0000313" key="11">
    <source>
        <dbReference type="Proteomes" id="UP000663181"/>
    </source>
</evidence>
<dbReference type="PANTHER" id="PTHR24221">
    <property type="entry name" value="ATP-BINDING CASSETTE SUB-FAMILY B"/>
    <property type="match status" value="1"/>
</dbReference>
<evidence type="ECO:0000256" key="7">
    <source>
        <dbReference type="SAM" id="Phobius"/>
    </source>
</evidence>
<feature type="domain" description="ABC transmembrane type-1" evidence="9">
    <location>
        <begin position="36"/>
        <end position="326"/>
    </location>
</feature>
<comment type="subcellular location">
    <subcellularLocation>
        <location evidence="1">Cell membrane</location>
        <topology evidence="1">Multi-pass membrane protein</topology>
    </subcellularLocation>
</comment>
<feature type="transmembrane region" description="Helical" evidence="7">
    <location>
        <begin position="262"/>
        <end position="279"/>
    </location>
</feature>
<gene>
    <name evidence="10" type="ORF">ISN74_09900</name>
</gene>
<evidence type="ECO:0000259" key="8">
    <source>
        <dbReference type="PROSITE" id="PS50893"/>
    </source>
</evidence>
<dbReference type="SUPFAM" id="SSF90123">
    <property type="entry name" value="ABC transporter transmembrane region"/>
    <property type="match status" value="1"/>
</dbReference>
<evidence type="ECO:0000313" key="10">
    <source>
        <dbReference type="EMBL" id="QRN55856.1"/>
    </source>
</evidence>
<dbReference type="SUPFAM" id="SSF52540">
    <property type="entry name" value="P-loop containing nucleoside triphosphate hydrolases"/>
    <property type="match status" value="1"/>
</dbReference>
<dbReference type="InterPro" id="IPR039421">
    <property type="entry name" value="Type_1_exporter"/>
</dbReference>
<keyword evidence="3" id="KW-0547">Nucleotide-binding</keyword>
<evidence type="ECO:0000256" key="1">
    <source>
        <dbReference type="ARBA" id="ARBA00004651"/>
    </source>
</evidence>
<dbReference type="Gene3D" id="3.40.50.300">
    <property type="entry name" value="P-loop containing nucleotide triphosphate hydrolases"/>
    <property type="match status" value="1"/>
</dbReference>
<dbReference type="Pfam" id="PF00005">
    <property type="entry name" value="ABC_tran"/>
    <property type="match status" value="1"/>
</dbReference>
<accession>A0ABX7GZB8</accession>
<protein>
    <submittedName>
        <fullName evidence="10">ABC transporter ATP-binding protein</fullName>
    </submittedName>
</protein>
<dbReference type="PANTHER" id="PTHR24221:SF632">
    <property type="entry name" value="ATP-DEPENDENT LIPID A-CORE FLIPPASE"/>
    <property type="match status" value="1"/>
</dbReference>
<feature type="transmembrane region" description="Helical" evidence="7">
    <location>
        <begin position="32"/>
        <end position="56"/>
    </location>
</feature>
<name>A0ABX7GZB8_9GAMM</name>
<evidence type="ECO:0000256" key="4">
    <source>
        <dbReference type="ARBA" id="ARBA00022840"/>
    </source>
</evidence>
<dbReference type="GO" id="GO:0005524">
    <property type="term" value="F:ATP binding"/>
    <property type="evidence" value="ECO:0007669"/>
    <property type="project" value="UniProtKB-KW"/>
</dbReference>
<evidence type="ECO:0000256" key="6">
    <source>
        <dbReference type="ARBA" id="ARBA00023136"/>
    </source>
</evidence>
<reference evidence="10 11" key="1">
    <citation type="submission" date="2020-10" db="EMBL/GenBank/DDBJ databases">
        <title>Phylogeny of dyella-like bacteria.</title>
        <authorList>
            <person name="Fu J."/>
        </authorList>
    </citation>
    <scope>NUCLEOTIDE SEQUENCE [LARGE SCALE GENOMIC DNA]</scope>
    <source>
        <strain evidence="10 11">DHOB09</strain>
    </source>
</reference>
<dbReference type="Pfam" id="PF00664">
    <property type="entry name" value="ABC_membrane"/>
    <property type="match status" value="1"/>
</dbReference>
<dbReference type="InterPro" id="IPR027417">
    <property type="entry name" value="P-loop_NTPase"/>
</dbReference>
<dbReference type="PROSITE" id="PS50893">
    <property type="entry name" value="ABC_TRANSPORTER_2"/>
    <property type="match status" value="1"/>
</dbReference>
<keyword evidence="5 7" id="KW-1133">Transmembrane helix</keyword>
<dbReference type="SMART" id="SM00382">
    <property type="entry name" value="AAA"/>
    <property type="match status" value="1"/>
</dbReference>
<evidence type="ECO:0000256" key="5">
    <source>
        <dbReference type="ARBA" id="ARBA00022989"/>
    </source>
</evidence>
<proteinExistence type="predicted"/>
<dbReference type="PROSITE" id="PS50929">
    <property type="entry name" value="ABC_TM1F"/>
    <property type="match status" value="1"/>
</dbReference>
<keyword evidence="6 7" id="KW-0472">Membrane</keyword>
<dbReference type="RefSeq" id="WP_188799592.1">
    <property type="nucleotide sequence ID" value="NZ_BMIZ01000001.1"/>
</dbReference>
<evidence type="ECO:0000256" key="2">
    <source>
        <dbReference type="ARBA" id="ARBA00022692"/>
    </source>
</evidence>